<dbReference type="EMBL" id="JAAAUB010000022">
    <property type="protein sequence ID" value="NMH17481.1"/>
    <property type="molecule type" value="Genomic_DNA"/>
</dbReference>
<gene>
    <name evidence="1" type="ORF">GV368_10355</name>
</gene>
<accession>A0ABX1QNH5</accession>
<keyword evidence="2" id="KW-1185">Reference proteome</keyword>
<name>A0ABX1QNH5_9PROT</name>
<proteinExistence type="predicted"/>
<dbReference type="RefSeq" id="WP_169116462.1">
    <property type="nucleotide sequence ID" value="NZ_JAAAUB010000022.1"/>
</dbReference>
<sequence length="89" mass="10279">MDANERIRRLEEQRQRIDARIAAIRARAQTQARKDDTRRKVLAGSVVLKAVREGTLGAEVLRDLLDRYLEADRDRRLFDLPPKNAQEGP</sequence>
<comment type="caution">
    <text evidence="1">The sequence shown here is derived from an EMBL/GenBank/DDBJ whole genome shotgun (WGS) entry which is preliminary data.</text>
</comment>
<organism evidence="1 2">
    <name type="scientific">Tepidiphilus baoligensis</name>
    <dbReference type="NCBI Taxonomy" id="2698687"/>
    <lineage>
        <taxon>Bacteria</taxon>
        <taxon>Pseudomonadati</taxon>
        <taxon>Pseudomonadota</taxon>
        <taxon>Hydrogenophilia</taxon>
        <taxon>Hydrogenophilales</taxon>
        <taxon>Hydrogenophilaceae</taxon>
        <taxon>Tepidiphilus</taxon>
    </lineage>
</organism>
<protein>
    <submittedName>
        <fullName evidence="1">Mobilization protein</fullName>
    </submittedName>
</protein>
<evidence type="ECO:0000313" key="2">
    <source>
        <dbReference type="Proteomes" id="UP000669605"/>
    </source>
</evidence>
<evidence type="ECO:0000313" key="1">
    <source>
        <dbReference type="EMBL" id="NMH17481.1"/>
    </source>
</evidence>
<dbReference type="Proteomes" id="UP000669605">
    <property type="component" value="Unassembled WGS sequence"/>
</dbReference>
<reference evidence="1 2" key="1">
    <citation type="journal article" date="2020" name="Curr. Microbiol.">
        <title>Tepidiphilus baoligensis sp. nov., a Novel Bacterium of the Family Hydrogenophilaceae Isolated from an Oil Reservoir.</title>
        <authorList>
            <person name="Zhang X."/>
            <person name="Wang G."/>
            <person name="Ma X."/>
            <person name="Yu J."/>
            <person name="You J."/>
            <person name="Xue Y."/>
            <person name="Ma Y."/>
        </authorList>
    </citation>
    <scope>NUCLEOTIDE SEQUENCE [LARGE SCALE GENOMIC DNA]</scope>
    <source>
        <strain evidence="1 2">B18-69</strain>
    </source>
</reference>